<evidence type="ECO:0000313" key="4">
    <source>
        <dbReference type="EMBL" id="ETO32823.1"/>
    </source>
</evidence>
<dbReference type="Pfam" id="PF00400">
    <property type="entry name" value="WD40"/>
    <property type="match status" value="1"/>
</dbReference>
<gene>
    <name evidence="4" type="ORF">RFI_04293</name>
</gene>
<dbReference type="Gene3D" id="2.120.10.80">
    <property type="entry name" value="Kelch-type beta propeller"/>
    <property type="match status" value="2"/>
</dbReference>
<evidence type="ECO:0000256" key="1">
    <source>
        <dbReference type="ARBA" id="ARBA00022574"/>
    </source>
</evidence>
<dbReference type="InterPro" id="IPR036322">
    <property type="entry name" value="WD40_repeat_dom_sf"/>
</dbReference>
<feature type="repeat" description="WD" evidence="3">
    <location>
        <begin position="361"/>
        <end position="402"/>
    </location>
</feature>
<dbReference type="InterPro" id="IPR011043">
    <property type="entry name" value="Gal_Oxase/kelch_b-propeller"/>
</dbReference>
<comment type="caution">
    <text evidence="4">The sequence shown here is derived from an EMBL/GenBank/DDBJ whole genome shotgun (WGS) entry which is preliminary data.</text>
</comment>
<evidence type="ECO:0000313" key="5">
    <source>
        <dbReference type="Proteomes" id="UP000023152"/>
    </source>
</evidence>
<feature type="non-terminal residue" evidence="4">
    <location>
        <position position="409"/>
    </location>
</feature>
<reference evidence="4 5" key="1">
    <citation type="journal article" date="2013" name="Curr. Biol.">
        <title>The Genome of the Foraminiferan Reticulomyxa filosa.</title>
        <authorList>
            <person name="Glockner G."/>
            <person name="Hulsmann N."/>
            <person name="Schleicher M."/>
            <person name="Noegel A.A."/>
            <person name="Eichinger L."/>
            <person name="Gallinger C."/>
            <person name="Pawlowski J."/>
            <person name="Sierra R."/>
            <person name="Euteneuer U."/>
            <person name="Pillet L."/>
            <person name="Moustafa A."/>
            <person name="Platzer M."/>
            <person name="Groth M."/>
            <person name="Szafranski K."/>
            <person name="Schliwa M."/>
        </authorList>
    </citation>
    <scope>NUCLEOTIDE SEQUENCE [LARGE SCALE GENOMIC DNA]</scope>
</reference>
<keyword evidence="2" id="KW-0677">Repeat</keyword>
<dbReference type="InterPro" id="IPR015943">
    <property type="entry name" value="WD40/YVTN_repeat-like_dom_sf"/>
</dbReference>
<dbReference type="Proteomes" id="UP000023152">
    <property type="component" value="Unassembled WGS sequence"/>
</dbReference>
<dbReference type="PROSITE" id="PS50294">
    <property type="entry name" value="WD_REPEATS_REGION"/>
    <property type="match status" value="1"/>
</dbReference>
<proteinExistence type="predicted"/>
<protein>
    <submittedName>
        <fullName evidence="4">WD repeat-containing protein</fullName>
    </submittedName>
</protein>
<dbReference type="Gene3D" id="2.130.10.10">
    <property type="entry name" value="YVTN repeat-like/Quinoprotein amine dehydrogenase"/>
    <property type="match status" value="1"/>
</dbReference>
<dbReference type="AlphaFoldDB" id="X6P3W8"/>
<dbReference type="SUPFAM" id="SSF50965">
    <property type="entry name" value="Galactose oxidase, central domain"/>
    <property type="match status" value="1"/>
</dbReference>
<keyword evidence="1 3" id="KW-0853">WD repeat</keyword>
<dbReference type="PROSITE" id="PS50082">
    <property type="entry name" value="WD_REPEATS_2"/>
    <property type="match status" value="1"/>
</dbReference>
<dbReference type="PANTHER" id="PTHR19848">
    <property type="entry name" value="WD40 REPEAT PROTEIN"/>
    <property type="match status" value="1"/>
</dbReference>
<dbReference type="EMBL" id="ASPP01003893">
    <property type="protein sequence ID" value="ETO32823.1"/>
    <property type="molecule type" value="Genomic_DNA"/>
</dbReference>
<accession>X6P3W8</accession>
<dbReference type="PANTHER" id="PTHR19848:SF8">
    <property type="entry name" value="F-BOX AND WD REPEAT DOMAIN CONTAINING 7"/>
    <property type="match status" value="1"/>
</dbReference>
<evidence type="ECO:0000256" key="2">
    <source>
        <dbReference type="ARBA" id="ARBA00022737"/>
    </source>
</evidence>
<organism evidence="4 5">
    <name type="scientific">Reticulomyxa filosa</name>
    <dbReference type="NCBI Taxonomy" id="46433"/>
    <lineage>
        <taxon>Eukaryota</taxon>
        <taxon>Sar</taxon>
        <taxon>Rhizaria</taxon>
        <taxon>Retaria</taxon>
        <taxon>Foraminifera</taxon>
        <taxon>Monothalamids</taxon>
        <taxon>Reticulomyxidae</taxon>
        <taxon>Reticulomyxa</taxon>
    </lineage>
</organism>
<sequence>MSKQNFQNLQDLPIPLPNSQCVLHKHEILICGGSGERVCYSYHTLKNKYKLICLYPNIMLYGHCVVKLVDNNKKSNEITLLSFGGFPRHILAMKYVSVWSNECKLNNPSYNQWITFTDNHNNPIHIGRNEDSYEGVRAVIGGSNNHLLFITYRLQNISVFDLNTFKFIKHDTIPTRDSIIIAFKKKTKDEMILFCKETGLSIAYNEHNNIFQFHKLPICDDITLREYAYVCINGSILFFGGFTKYIVSNILYKYSIQEKIWTKFRHTLPIPLFNSFGILNEDNTHIHIIGGLNSKMISSRMHIKTKTSKWMDKKMQQLTKNEIQVVIHHWIRISKIKLGWINDFNKIIIKYVSSFQLLMVLQAHDSTVNSVTFSADGRKIVSASYNHTVRMWDFVSGRQVQTFRGHTDR</sequence>
<name>X6P3W8_RETFI</name>
<dbReference type="SMART" id="SM00320">
    <property type="entry name" value="WD40"/>
    <property type="match status" value="1"/>
</dbReference>
<dbReference type="InterPro" id="IPR001680">
    <property type="entry name" value="WD40_rpt"/>
</dbReference>
<keyword evidence="5" id="KW-1185">Reference proteome</keyword>
<dbReference type="SUPFAM" id="SSF50978">
    <property type="entry name" value="WD40 repeat-like"/>
    <property type="match status" value="1"/>
</dbReference>
<dbReference type="InterPro" id="IPR015915">
    <property type="entry name" value="Kelch-typ_b-propeller"/>
</dbReference>
<evidence type="ECO:0000256" key="3">
    <source>
        <dbReference type="PROSITE-ProRule" id="PRU00221"/>
    </source>
</evidence>